<evidence type="ECO:0000256" key="6">
    <source>
        <dbReference type="HAMAP-Rule" id="MF_01369"/>
    </source>
</evidence>
<dbReference type="FunFam" id="3.30.70.330:FF:000001">
    <property type="entry name" value="50S ribosomal protein L23"/>
    <property type="match status" value="1"/>
</dbReference>
<keyword evidence="4 6" id="KW-0689">Ribosomal protein</keyword>
<dbReference type="KEGG" id="spoa:EQM13_14395"/>
<name>A0A410QF84_9FIRM</name>
<dbReference type="PROSITE" id="PS00050">
    <property type="entry name" value="RIBOSOMAL_L23"/>
    <property type="match status" value="1"/>
</dbReference>
<dbReference type="InterPro" id="IPR013025">
    <property type="entry name" value="Ribosomal_uL23-like"/>
</dbReference>
<dbReference type="SUPFAM" id="SSF54189">
    <property type="entry name" value="Ribosomal proteins S24e, L23 and L15e"/>
    <property type="match status" value="1"/>
</dbReference>
<proteinExistence type="inferred from homology"/>
<dbReference type="Proteomes" id="UP000287969">
    <property type="component" value="Chromosome"/>
</dbReference>
<evidence type="ECO:0000256" key="1">
    <source>
        <dbReference type="ARBA" id="ARBA00006700"/>
    </source>
</evidence>
<dbReference type="HAMAP" id="MF_01369_B">
    <property type="entry name" value="Ribosomal_uL23_B"/>
    <property type="match status" value="1"/>
</dbReference>
<accession>A0A410QF84</accession>
<evidence type="ECO:0000256" key="2">
    <source>
        <dbReference type="ARBA" id="ARBA00022730"/>
    </source>
</evidence>
<dbReference type="Pfam" id="PF00276">
    <property type="entry name" value="Ribosomal_L23"/>
    <property type="match status" value="1"/>
</dbReference>
<evidence type="ECO:0000313" key="8">
    <source>
        <dbReference type="EMBL" id="QAT62671.1"/>
    </source>
</evidence>
<dbReference type="NCBIfam" id="NF004366">
    <property type="entry name" value="PRK05738.3-2"/>
    <property type="match status" value="1"/>
</dbReference>
<gene>
    <name evidence="6" type="primary">rplW</name>
    <name evidence="8" type="ORF">EQM13_14395</name>
</gene>
<dbReference type="GO" id="GO:0005840">
    <property type="term" value="C:ribosome"/>
    <property type="evidence" value="ECO:0007669"/>
    <property type="project" value="UniProtKB-KW"/>
</dbReference>
<evidence type="ECO:0000256" key="4">
    <source>
        <dbReference type="ARBA" id="ARBA00022980"/>
    </source>
</evidence>
<dbReference type="InterPro" id="IPR012677">
    <property type="entry name" value="Nucleotide-bd_a/b_plait_sf"/>
</dbReference>
<sequence length="97" mass="11146">MRIPHDIIIRPIITEQSMDNMADGKYTFVVDKKANKSEIKKAVESIFGVKVKKVNTMNMLGKEKRMGSNVGRRPSWKKAIVKLTEDSKKIEFFEGME</sequence>
<evidence type="ECO:0000256" key="5">
    <source>
        <dbReference type="ARBA" id="ARBA00023274"/>
    </source>
</evidence>
<protein>
    <recommendedName>
        <fullName evidence="6">Large ribosomal subunit protein uL23</fullName>
    </recommendedName>
</protein>
<organism evidence="8 9">
    <name type="scientific">Acidilutibacter cellobiosedens</name>
    <dbReference type="NCBI Taxonomy" id="2507161"/>
    <lineage>
        <taxon>Bacteria</taxon>
        <taxon>Bacillati</taxon>
        <taxon>Bacillota</taxon>
        <taxon>Tissierellia</taxon>
        <taxon>Tissierellales</taxon>
        <taxon>Acidilutibacteraceae</taxon>
        <taxon>Acidilutibacter</taxon>
    </lineage>
</organism>
<comment type="function">
    <text evidence="6">One of the early assembly proteins it binds 23S rRNA. One of the proteins that surrounds the polypeptide exit tunnel on the outside of the ribosome. Forms the main docking site for trigger factor binding to the ribosome.</text>
</comment>
<evidence type="ECO:0000256" key="3">
    <source>
        <dbReference type="ARBA" id="ARBA00022884"/>
    </source>
</evidence>
<keyword evidence="5 6" id="KW-0687">Ribonucleoprotein</keyword>
<dbReference type="OrthoDB" id="9793353at2"/>
<dbReference type="InterPro" id="IPR001014">
    <property type="entry name" value="Ribosomal_uL23_CS"/>
</dbReference>
<dbReference type="GO" id="GO:0019843">
    <property type="term" value="F:rRNA binding"/>
    <property type="evidence" value="ECO:0007669"/>
    <property type="project" value="UniProtKB-UniRule"/>
</dbReference>
<dbReference type="GO" id="GO:0006412">
    <property type="term" value="P:translation"/>
    <property type="evidence" value="ECO:0007669"/>
    <property type="project" value="UniProtKB-UniRule"/>
</dbReference>
<evidence type="ECO:0000313" key="9">
    <source>
        <dbReference type="Proteomes" id="UP000287969"/>
    </source>
</evidence>
<dbReference type="EMBL" id="CP035282">
    <property type="protein sequence ID" value="QAT62671.1"/>
    <property type="molecule type" value="Genomic_DNA"/>
</dbReference>
<keyword evidence="9" id="KW-1185">Reference proteome</keyword>
<dbReference type="InterPro" id="IPR012678">
    <property type="entry name" value="Ribosomal_uL23/eL15/eS24_sf"/>
</dbReference>
<dbReference type="AlphaFoldDB" id="A0A410QF84"/>
<dbReference type="PANTHER" id="PTHR11620">
    <property type="entry name" value="60S RIBOSOMAL PROTEIN L23A"/>
    <property type="match status" value="1"/>
</dbReference>
<comment type="subunit">
    <text evidence="6">Part of the 50S ribosomal subunit. Contacts protein L29, and trigger factor when it is bound to the ribosome.</text>
</comment>
<dbReference type="NCBIfam" id="NF004363">
    <property type="entry name" value="PRK05738.2-4"/>
    <property type="match status" value="1"/>
</dbReference>
<keyword evidence="2 6" id="KW-0699">rRNA-binding</keyword>
<dbReference type="GO" id="GO:0003735">
    <property type="term" value="F:structural constituent of ribosome"/>
    <property type="evidence" value="ECO:0007669"/>
    <property type="project" value="InterPro"/>
</dbReference>
<comment type="similarity">
    <text evidence="1 6 7">Belongs to the universal ribosomal protein uL23 family.</text>
</comment>
<dbReference type="RefSeq" id="WP_071140206.1">
    <property type="nucleotide sequence ID" value="NZ_CP035282.1"/>
</dbReference>
<reference evidence="9" key="1">
    <citation type="submission" date="2019-01" db="EMBL/GenBank/DDBJ databases">
        <title>Draft genomes of a novel of Sporanaerobacter strains.</title>
        <authorList>
            <person name="Ma S."/>
        </authorList>
    </citation>
    <scope>NUCLEOTIDE SEQUENCE [LARGE SCALE GENOMIC DNA]</scope>
    <source>
        <strain evidence="9">NJN-17</strain>
    </source>
</reference>
<dbReference type="GO" id="GO:1990904">
    <property type="term" value="C:ribonucleoprotein complex"/>
    <property type="evidence" value="ECO:0007669"/>
    <property type="project" value="UniProtKB-KW"/>
</dbReference>
<keyword evidence="3 6" id="KW-0694">RNA-binding</keyword>
<dbReference type="Gene3D" id="3.30.70.330">
    <property type="match status" value="1"/>
</dbReference>
<evidence type="ECO:0000256" key="7">
    <source>
        <dbReference type="RuleBase" id="RU003934"/>
    </source>
</evidence>